<dbReference type="Proteomes" id="UP001221898">
    <property type="component" value="Unassembled WGS sequence"/>
</dbReference>
<protein>
    <submittedName>
        <fullName evidence="1">Uncharacterized protein</fullName>
    </submittedName>
</protein>
<organism evidence="1 2">
    <name type="scientific">Aldrovandia affinis</name>
    <dbReference type="NCBI Taxonomy" id="143900"/>
    <lineage>
        <taxon>Eukaryota</taxon>
        <taxon>Metazoa</taxon>
        <taxon>Chordata</taxon>
        <taxon>Craniata</taxon>
        <taxon>Vertebrata</taxon>
        <taxon>Euteleostomi</taxon>
        <taxon>Actinopterygii</taxon>
        <taxon>Neopterygii</taxon>
        <taxon>Teleostei</taxon>
        <taxon>Notacanthiformes</taxon>
        <taxon>Halosauridae</taxon>
        <taxon>Aldrovandia</taxon>
    </lineage>
</organism>
<evidence type="ECO:0000313" key="2">
    <source>
        <dbReference type="Proteomes" id="UP001221898"/>
    </source>
</evidence>
<accession>A0AAD7SRB5</accession>
<comment type="caution">
    <text evidence="1">The sequence shown here is derived from an EMBL/GenBank/DDBJ whole genome shotgun (WGS) entry which is preliminary data.</text>
</comment>
<evidence type="ECO:0000313" key="1">
    <source>
        <dbReference type="EMBL" id="KAJ8406341.1"/>
    </source>
</evidence>
<dbReference type="EMBL" id="JAINUG010000044">
    <property type="protein sequence ID" value="KAJ8406341.1"/>
    <property type="molecule type" value="Genomic_DNA"/>
</dbReference>
<keyword evidence="2" id="KW-1185">Reference proteome</keyword>
<name>A0AAD7SRB5_9TELE</name>
<dbReference type="AlphaFoldDB" id="A0AAD7SRB5"/>
<proteinExistence type="predicted"/>
<sequence length="70" mass="7664">MVSNHSPGAGSKAWLTPKLLVSSLETRDLEADQVGSGARPSGRALEMRHDNIRRGHTISRCNLANNPWIE</sequence>
<gene>
    <name evidence="1" type="ORF">AAFF_G00305720</name>
</gene>
<reference evidence="1" key="1">
    <citation type="journal article" date="2023" name="Science">
        <title>Genome structures resolve the early diversification of teleost fishes.</title>
        <authorList>
            <person name="Parey E."/>
            <person name="Louis A."/>
            <person name="Montfort J."/>
            <person name="Bouchez O."/>
            <person name="Roques C."/>
            <person name="Iampietro C."/>
            <person name="Lluch J."/>
            <person name="Castinel A."/>
            <person name="Donnadieu C."/>
            <person name="Desvignes T."/>
            <person name="Floi Bucao C."/>
            <person name="Jouanno E."/>
            <person name="Wen M."/>
            <person name="Mejri S."/>
            <person name="Dirks R."/>
            <person name="Jansen H."/>
            <person name="Henkel C."/>
            <person name="Chen W.J."/>
            <person name="Zahm M."/>
            <person name="Cabau C."/>
            <person name="Klopp C."/>
            <person name="Thompson A.W."/>
            <person name="Robinson-Rechavi M."/>
            <person name="Braasch I."/>
            <person name="Lecointre G."/>
            <person name="Bobe J."/>
            <person name="Postlethwait J.H."/>
            <person name="Berthelot C."/>
            <person name="Roest Crollius H."/>
            <person name="Guiguen Y."/>
        </authorList>
    </citation>
    <scope>NUCLEOTIDE SEQUENCE</scope>
    <source>
        <strain evidence="1">NC1722</strain>
    </source>
</reference>